<sequence>MKMPFDKRPTCACGVKMKFTEYRGYYDSFWYWECENCNIENEMERYEPDTSWKGAYA</sequence>
<evidence type="ECO:0000313" key="2">
    <source>
        <dbReference type="Proteomes" id="UP000198647"/>
    </source>
</evidence>
<keyword evidence="2" id="KW-1185">Reference proteome</keyword>
<comment type="caution">
    <text evidence="1">The sequence shown here is derived from an EMBL/GenBank/DDBJ whole genome shotgun (WGS) entry which is preliminary data.</text>
</comment>
<evidence type="ECO:0000313" key="1">
    <source>
        <dbReference type="EMBL" id="SDX64546.1"/>
    </source>
</evidence>
<accession>A0A1H3DDS8</accession>
<dbReference type="EMBL" id="FNOS01000002">
    <property type="protein sequence ID" value="SDX64546.1"/>
    <property type="molecule type" value="Genomic_DNA"/>
</dbReference>
<name>A0A1H3DDS8_9BACI</name>
<dbReference type="Proteomes" id="UP000198647">
    <property type="component" value="Unassembled WGS sequence"/>
</dbReference>
<organism evidence="1 2">
    <name type="scientific">Salimicrobium album</name>
    <dbReference type="NCBI Taxonomy" id="50717"/>
    <lineage>
        <taxon>Bacteria</taxon>
        <taxon>Bacillati</taxon>
        <taxon>Bacillota</taxon>
        <taxon>Bacilli</taxon>
        <taxon>Bacillales</taxon>
        <taxon>Bacillaceae</taxon>
        <taxon>Salimicrobium</taxon>
    </lineage>
</organism>
<reference evidence="1 2" key="1">
    <citation type="submission" date="2016-10" db="EMBL/GenBank/DDBJ databases">
        <authorList>
            <person name="Varghese N."/>
            <person name="Submissions S."/>
        </authorList>
    </citation>
    <scope>NUCLEOTIDE SEQUENCE [LARGE SCALE GENOMIC DNA]</scope>
    <source>
        <strain evidence="1 2">DSM 20748</strain>
    </source>
</reference>
<protein>
    <submittedName>
        <fullName evidence="1">Uncharacterized protein</fullName>
    </submittedName>
</protein>
<dbReference type="RefSeq" id="WP_176765409.1">
    <property type="nucleotide sequence ID" value="NZ_FNOS01000002.1"/>
</dbReference>
<proteinExistence type="predicted"/>
<gene>
    <name evidence="1" type="ORF">SAMN04488081_0926</name>
</gene>